<dbReference type="EMBL" id="UINC01205153">
    <property type="protein sequence ID" value="SVE26200.1"/>
    <property type="molecule type" value="Genomic_DNA"/>
</dbReference>
<reference evidence="3" key="1">
    <citation type="submission" date="2018-05" db="EMBL/GenBank/DDBJ databases">
        <authorList>
            <person name="Lanie J.A."/>
            <person name="Ng W.-L."/>
            <person name="Kazmierczak K.M."/>
            <person name="Andrzejewski T.M."/>
            <person name="Davidsen T.M."/>
            <person name="Wayne K.J."/>
            <person name="Tettelin H."/>
            <person name="Glass J.I."/>
            <person name="Rusch D."/>
            <person name="Podicherti R."/>
            <person name="Tsui H.-C.T."/>
            <person name="Winkler M.E."/>
        </authorList>
    </citation>
    <scope>NUCLEOTIDE SEQUENCE</scope>
</reference>
<dbReference type="InterPro" id="IPR013229">
    <property type="entry name" value="PEGA"/>
</dbReference>
<dbReference type="AlphaFoldDB" id="A0A383C2F9"/>
<protein>
    <recommendedName>
        <fullName evidence="2">PEGA domain-containing protein</fullName>
    </recommendedName>
</protein>
<evidence type="ECO:0000256" key="1">
    <source>
        <dbReference type="SAM" id="MobiDB-lite"/>
    </source>
</evidence>
<name>A0A383C2F9_9ZZZZ</name>
<dbReference type="Pfam" id="PF08308">
    <property type="entry name" value="PEGA"/>
    <property type="match status" value="1"/>
</dbReference>
<feature type="compositionally biased region" description="Basic and acidic residues" evidence="1">
    <location>
        <begin position="17"/>
        <end position="26"/>
    </location>
</feature>
<organism evidence="3">
    <name type="scientific">marine metagenome</name>
    <dbReference type="NCBI Taxonomy" id="408172"/>
    <lineage>
        <taxon>unclassified sequences</taxon>
        <taxon>metagenomes</taxon>
        <taxon>ecological metagenomes</taxon>
    </lineage>
</organism>
<feature type="compositionally biased region" description="Polar residues" evidence="1">
    <location>
        <begin position="1"/>
        <end position="11"/>
    </location>
</feature>
<sequence>MGVQVYPQNISRLRAKKEREKSKRTTLKVEETVEEISSADSSGINILDEETPDPLDINIVNEMKVDSLAIKKDKKPRKTAKQKVVMPKVKLSINTIPEKVEVSLDGNILGETPIIGKKISPGEHTFQIQKDGYAPISYGLNVNPSKSVSLDFFMNPVYDIKFKTEEVGLIFELNDTHRWTDNT</sequence>
<evidence type="ECO:0000259" key="2">
    <source>
        <dbReference type="Pfam" id="PF08308"/>
    </source>
</evidence>
<feature type="domain" description="PEGA" evidence="2">
    <location>
        <begin position="90"/>
        <end position="152"/>
    </location>
</feature>
<proteinExistence type="predicted"/>
<evidence type="ECO:0000313" key="3">
    <source>
        <dbReference type="EMBL" id="SVE26200.1"/>
    </source>
</evidence>
<accession>A0A383C2F9</accession>
<feature type="non-terminal residue" evidence="3">
    <location>
        <position position="183"/>
    </location>
</feature>
<gene>
    <name evidence="3" type="ORF">METZ01_LOCUS479054</name>
</gene>
<feature type="region of interest" description="Disordered" evidence="1">
    <location>
        <begin position="1"/>
        <end position="26"/>
    </location>
</feature>